<feature type="non-terminal residue" evidence="1">
    <location>
        <position position="1"/>
    </location>
</feature>
<accession>A0ACB9W8V5</accession>
<reference evidence="1" key="1">
    <citation type="submission" date="2022-05" db="EMBL/GenBank/DDBJ databases">
        <title>Chromosome-level genome of Chaenocephalus aceratus.</title>
        <authorList>
            <person name="Park H."/>
        </authorList>
    </citation>
    <scope>NUCLEOTIDE SEQUENCE</scope>
    <source>
        <strain evidence="1">KU_202001</strain>
    </source>
</reference>
<comment type="caution">
    <text evidence="1">The sequence shown here is derived from an EMBL/GenBank/DDBJ whole genome shotgun (WGS) entry which is preliminary data.</text>
</comment>
<proteinExistence type="predicted"/>
<keyword evidence="2" id="KW-1185">Reference proteome</keyword>
<gene>
    <name evidence="1" type="ORF">KUCAC02_018161</name>
</gene>
<organism evidence="1 2">
    <name type="scientific">Chaenocephalus aceratus</name>
    <name type="common">Blackfin icefish</name>
    <name type="synonym">Chaenichthys aceratus</name>
    <dbReference type="NCBI Taxonomy" id="36190"/>
    <lineage>
        <taxon>Eukaryota</taxon>
        <taxon>Metazoa</taxon>
        <taxon>Chordata</taxon>
        <taxon>Craniata</taxon>
        <taxon>Vertebrata</taxon>
        <taxon>Euteleostomi</taxon>
        <taxon>Actinopterygii</taxon>
        <taxon>Neopterygii</taxon>
        <taxon>Teleostei</taxon>
        <taxon>Neoteleostei</taxon>
        <taxon>Acanthomorphata</taxon>
        <taxon>Eupercaria</taxon>
        <taxon>Perciformes</taxon>
        <taxon>Notothenioidei</taxon>
        <taxon>Channichthyidae</taxon>
        <taxon>Chaenocephalus</taxon>
    </lineage>
</organism>
<name>A0ACB9W8V5_CHAAC</name>
<evidence type="ECO:0000313" key="1">
    <source>
        <dbReference type="EMBL" id="KAI4809255.1"/>
    </source>
</evidence>
<dbReference type="Proteomes" id="UP001057452">
    <property type="component" value="Chromosome 17"/>
</dbReference>
<feature type="non-terminal residue" evidence="1">
    <location>
        <position position="54"/>
    </location>
</feature>
<evidence type="ECO:0000313" key="2">
    <source>
        <dbReference type="Proteomes" id="UP001057452"/>
    </source>
</evidence>
<sequence>AECISQMFPDLGTQEVNSKQQQHTQEVGIEPARKELLEAPGFIHVFFRPAELIE</sequence>
<protein>
    <submittedName>
        <fullName evidence="1">Uncharacterized protein</fullName>
    </submittedName>
</protein>
<dbReference type="EMBL" id="CM043801">
    <property type="protein sequence ID" value="KAI4809255.1"/>
    <property type="molecule type" value="Genomic_DNA"/>
</dbReference>